<name>A0A395SPN3_FUSSP</name>
<dbReference type="AlphaFoldDB" id="A0A395SPN3"/>
<dbReference type="Pfam" id="PF00075">
    <property type="entry name" value="RNase_H"/>
    <property type="match status" value="1"/>
</dbReference>
<evidence type="ECO:0000256" key="5">
    <source>
        <dbReference type="ARBA" id="ARBA00022723"/>
    </source>
</evidence>
<keyword evidence="4" id="KW-0540">Nuclease</keyword>
<dbReference type="GO" id="GO:0004523">
    <property type="term" value="F:RNA-DNA hybrid ribonuclease activity"/>
    <property type="evidence" value="ECO:0007669"/>
    <property type="project" value="UniProtKB-EC"/>
</dbReference>
<dbReference type="PANTHER" id="PTHR10642:SF26">
    <property type="entry name" value="RIBONUCLEASE H1"/>
    <property type="match status" value="1"/>
</dbReference>
<dbReference type="Gene3D" id="3.30.420.10">
    <property type="entry name" value="Ribonuclease H-like superfamily/Ribonuclease H"/>
    <property type="match status" value="1"/>
</dbReference>
<dbReference type="PROSITE" id="PS50879">
    <property type="entry name" value="RNASE_H_1"/>
    <property type="match status" value="1"/>
</dbReference>
<dbReference type="CDD" id="cd13934">
    <property type="entry name" value="RNase_H_Dikarya_like"/>
    <property type="match status" value="1"/>
</dbReference>
<dbReference type="InterPro" id="IPR050092">
    <property type="entry name" value="RNase_H"/>
</dbReference>
<dbReference type="InterPro" id="IPR012337">
    <property type="entry name" value="RNaseH-like_sf"/>
</dbReference>
<dbReference type="Proteomes" id="UP000266152">
    <property type="component" value="Unassembled WGS sequence"/>
</dbReference>
<dbReference type="SUPFAM" id="SSF53098">
    <property type="entry name" value="Ribonuclease H-like"/>
    <property type="match status" value="1"/>
</dbReference>
<dbReference type="STRING" id="5514.A0A395SPN3"/>
<feature type="compositionally biased region" description="Polar residues" evidence="8">
    <location>
        <begin position="856"/>
        <end position="867"/>
    </location>
</feature>
<dbReference type="EMBL" id="PXOF01000023">
    <property type="protein sequence ID" value="RGP74049.1"/>
    <property type="molecule type" value="Genomic_DNA"/>
</dbReference>
<dbReference type="GO" id="GO:0003676">
    <property type="term" value="F:nucleic acid binding"/>
    <property type="evidence" value="ECO:0007669"/>
    <property type="project" value="InterPro"/>
</dbReference>
<dbReference type="PANTHER" id="PTHR10642">
    <property type="entry name" value="RIBONUCLEASE H1"/>
    <property type="match status" value="1"/>
</dbReference>
<keyword evidence="5" id="KW-0479">Metal-binding</keyword>
<dbReference type="Pfam" id="PF24864">
    <property type="entry name" value="DUF7730"/>
    <property type="match status" value="1"/>
</dbReference>
<evidence type="ECO:0000256" key="8">
    <source>
        <dbReference type="SAM" id="MobiDB-lite"/>
    </source>
</evidence>
<sequence length="1047" mass="117962">MRRHLKAWLKARKARRQKEEIDVTPEIPFLKSPRPRVLTPSPSEQDISLPPQSSPIFTKLPTEIRQQILRFAFGDRTVHVDLVLEHPEKAELNGLRDDSGHGKLSSRYSHKLDRSQPQIWKWKGCVCHRVAPPLLQKFVWYEESVRQPADDDCCSGYANLCHEWTTHYGTTDACLIGAMGWLLACRQSYSEGLEVLYRTNTIHLSSKALISNLPKLILSHRLTTMTSLEVVWLIDSNVNSGESIPEQRDLDHIISILDTHFPRLERLNLALKLNLYQKVPVKLDEMIKTLDSFVARRAQYLLEPMTISLASWAFEQLHGEVFQMFKEEKGLDSKVPQNWLRYKVWRYLDGSSLENQQPISSLQISHPGHRVNTCLSEMEAYKMMLQFPGVDELLQSPSEDETELALDELWNMRKKDHTDPLRLSDIIPHVLLELGEEQKCYDFIKWSSLHGPRSSSSNTKPPFFDLEGADACESLKKLELSGLSLSQLVALTLLKLRLYMDLDAISDRDFDTSMGFDDDVPSLDRPLGEIAEEIFESTRDWSHLSELARRLKNQYTRLCEIVSEANSHFWEALATEGSVSDKDSGARGPGSKDEADLVLHYCQRAWDKSEDALVMIEADTAHFTRPYTGPTGTNKSEPLQKHRGTGRVFPTGMNYVANSNSSNQDILANINIDKKRGRAVIGKQSELLLYTDGSCVNNGQSDARGGWSVSFGTNDPYLGCSAVSGRLEDMGPFGNSEKATSNRAELRAVIAALRLSDWKKEGFTSVVIATDSTYVLSGATKWAKAWVSNGWKLRDGRHVKNKDLWELLLGEIERWDKEGVDVSLLNIPRHLNQEADKAAKAAATTKPDKTEFTDITLGSPSTCSTKPQLERPPPINLPTIKRVFNHQSALECLNGPSPPSMILISDGKITRHREVLERIIDRVRDGATVVLSGTFANMVTTGEISRLFTIFGLPWARGNYERSNLKLSTGVIDQHLIKNLPRKLRIKTSFVKGVEPSVSWYTDPEIDGQAAVAFTEFGSGRLGYIGYVDYEENAAVTRAMFGLIEPR</sequence>
<evidence type="ECO:0000256" key="2">
    <source>
        <dbReference type="ARBA" id="ARBA00005300"/>
    </source>
</evidence>
<evidence type="ECO:0000256" key="3">
    <source>
        <dbReference type="ARBA" id="ARBA00012180"/>
    </source>
</evidence>
<dbReference type="InterPro" id="IPR056632">
    <property type="entry name" value="DUF7730"/>
</dbReference>
<dbReference type="GO" id="GO:0046872">
    <property type="term" value="F:metal ion binding"/>
    <property type="evidence" value="ECO:0007669"/>
    <property type="project" value="UniProtKB-KW"/>
</dbReference>
<dbReference type="GO" id="GO:0043137">
    <property type="term" value="P:DNA replication, removal of RNA primer"/>
    <property type="evidence" value="ECO:0007669"/>
    <property type="project" value="TreeGrafter"/>
</dbReference>
<feature type="region of interest" description="Disordered" evidence="8">
    <location>
        <begin position="32"/>
        <end position="52"/>
    </location>
</feature>
<protein>
    <recommendedName>
        <fullName evidence="3">ribonuclease H</fullName>
        <ecNumber evidence="3">3.1.26.4</ecNumber>
    </recommendedName>
</protein>
<feature type="region of interest" description="Disordered" evidence="8">
    <location>
        <begin position="841"/>
        <end position="872"/>
    </location>
</feature>
<dbReference type="InterPro" id="IPR002156">
    <property type="entry name" value="RNaseH_domain"/>
</dbReference>
<evidence type="ECO:0000313" key="10">
    <source>
        <dbReference type="EMBL" id="RGP74049.1"/>
    </source>
</evidence>
<organism evidence="10 11">
    <name type="scientific">Fusarium sporotrichioides</name>
    <dbReference type="NCBI Taxonomy" id="5514"/>
    <lineage>
        <taxon>Eukaryota</taxon>
        <taxon>Fungi</taxon>
        <taxon>Dikarya</taxon>
        <taxon>Ascomycota</taxon>
        <taxon>Pezizomycotina</taxon>
        <taxon>Sordariomycetes</taxon>
        <taxon>Hypocreomycetidae</taxon>
        <taxon>Hypocreales</taxon>
        <taxon>Nectriaceae</taxon>
        <taxon>Fusarium</taxon>
    </lineage>
</organism>
<comment type="caution">
    <text evidence="10">The sequence shown here is derived from an EMBL/GenBank/DDBJ whole genome shotgun (WGS) entry which is preliminary data.</text>
</comment>
<comment type="catalytic activity">
    <reaction evidence="1">
        <text>Endonucleolytic cleavage to 5'-phosphomonoester.</text>
        <dbReference type="EC" id="3.1.26.4"/>
    </reaction>
</comment>
<dbReference type="EC" id="3.1.26.4" evidence="3"/>
<evidence type="ECO:0000313" key="11">
    <source>
        <dbReference type="Proteomes" id="UP000266152"/>
    </source>
</evidence>
<proteinExistence type="inferred from homology"/>
<evidence type="ECO:0000259" key="9">
    <source>
        <dbReference type="PROSITE" id="PS50879"/>
    </source>
</evidence>
<evidence type="ECO:0000256" key="1">
    <source>
        <dbReference type="ARBA" id="ARBA00000077"/>
    </source>
</evidence>
<dbReference type="InterPro" id="IPR036397">
    <property type="entry name" value="RNaseH_sf"/>
</dbReference>
<evidence type="ECO:0000256" key="6">
    <source>
        <dbReference type="ARBA" id="ARBA00022759"/>
    </source>
</evidence>
<keyword evidence="6" id="KW-0255">Endonuclease</keyword>
<evidence type="ECO:0000256" key="7">
    <source>
        <dbReference type="ARBA" id="ARBA00022801"/>
    </source>
</evidence>
<evidence type="ECO:0000256" key="4">
    <source>
        <dbReference type="ARBA" id="ARBA00022722"/>
    </source>
</evidence>
<comment type="similarity">
    <text evidence="2">Belongs to the RNase H family.</text>
</comment>
<feature type="domain" description="RNase H type-1" evidence="9">
    <location>
        <begin position="683"/>
        <end position="844"/>
    </location>
</feature>
<reference evidence="10 11" key="1">
    <citation type="journal article" date="2018" name="PLoS Pathog.">
        <title>Evolution of structural diversity of trichothecenes, a family of toxins produced by plant pathogenic and entomopathogenic fungi.</title>
        <authorList>
            <person name="Proctor R.H."/>
            <person name="McCormick S.P."/>
            <person name="Kim H.S."/>
            <person name="Cardoza R.E."/>
            <person name="Stanley A.M."/>
            <person name="Lindo L."/>
            <person name="Kelly A."/>
            <person name="Brown D.W."/>
            <person name="Lee T."/>
            <person name="Vaughan M.M."/>
            <person name="Alexander N.J."/>
            <person name="Busman M."/>
            <person name="Gutierrez S."/>
        </authorList>
    </citation>
    <scope>NUCLEOTIDE SEQUENCE [LARGE SCALE GENOMIC DNA]</scope>
    <source>
        <strain evidence="10 11">NRRL 3299</strain>
    </source>
</reference>
<keyword evidence="11" id="KW-1185">Reference proteome</keyword>
<feature type="compositionally biased region" description="Polar residues" evidence="8">
    <location>
        <begin position="40"/>
        <end position="52"/>
    </location>
</feature>
<keyword evidence="7" id="KW-0378">Hydrolase</keyword>
<accession>A0A395SPN3</accession>
<gene>
    <name evidence="10" type="ORF">FSPOR_1744</name>
</gene>